<dbReference type="RefSeq" id="WP_119114114.1">
    <property type="nucleotide sequence ID" value="NZ_JABUHL010000001.1"/>
</dbReference>
<dbReference type="Proteomes" id="UP000265816">
    <property type="component" value="Unassembled WGS sequence"/>
</dbReference>
<accession>A0A398B031</accession>
<reference evidence="1 2" key="1">
    <citation type="submission" date="2018-08" db="EMBL/GenBank/DDBJ databases">
        <title>Bacillus jemisoniae sp. nov., Bacillus chryseoplanitiae sp. nov., Bacillus resnikiae sp. nov., and Bacillus frankliniae sp. nov., isolated from Viking spacecraft and associated surfaces.</title>
        <authorList>
            <person name="Seuylemezian A."/>
            <person name="Vaishampayan P."/>
        </authorList>
    </citation>
    <scope>NUCLEOTIDE SEQUENCE [LARGE SCALE GENOMIC DNA]</scope>
    <source>
        <strain evidence="1 2">JJ-247</strain>
    </source>
</reference>
<dbReference type="OrthoDB" id="7853506at2"/>
<organism evidence="1 2">
    <name type="scientific">Mesobacillus zeae</name>
    <dbReference type="NCBI Taxonomy" id="1917180"/>
    <lineage>
        <taxon>Bacteria</taxon>
        <taxon>Bacillati</taxon>
        <taxon>Bacillota</taxon>
        <taxon>Bacilli</taxon>
        <taxon>Bacillales</taxon>
        <taxon>Bacillaceae</taxon>
        <taxon>Mesobacillus</taxon>
    </lineage>
</organism>
<evidence type="ECO:0000313" key="2">
    <source>
        <dbReference type="Proteomes" id="UP000265816"/>
    </source>
</evidence>
<comment type="caution">
    <text evidence="1">The sequence shown here is derived from an EMBL/GenBank/DDBJ whole genome shotgun (WGS) entry which is preliminary data.</text>
</comment>
<name>A0A398B031_9BACI</name>
<dbReference type="AlphaFoldDB" id="A0A398B031"/>
<keyword evidence="2" id="KW-1185">Reference proteome</keyword>
<proteinExistence type="predicted"/>
<sequence>MLRNSYNITSFEALDELVHSRIKSKSQIITILVSSLKIILTDLNPTEESGDTFTLRYYGLKKRMFFTIYDKEEKVFKHFSFIFPFNINFVDTNVYFSINNREIEIDLYILEILSTLCKNNWFSDNNEDNHDILSFIESYGDLLSDFNISVDLETDLWSVIKCLMTFEPGYIRYDYDVDNCEEFIHPLHHIDIYYSDVGTFKLGFDDSFKINDRLSLEEFEDILLDGRSRASYCYSLS</sequence>
<gene>
    <name evidence="1" type="ORF">D1970_17320</name>
</gene>
<dbReference type="EMBL" id="QWVT01000029">
    <property type="protein sequence ID" value="RID83269.1"/>
    <property type="molecule type" value="Genomic_DNA"/>
</dbReference>
<evidence type="ECO:0000313" key="1">
    <source>
        <dbReference type="EMBL" id="RID83269.1"/>
    </source>
</evidence>
<protein>
    <submittedName>
        <fullName evidence="1">Uncharacterized protein</fullName>
    </submittedName>
</protein>